<dbReference type="InterPro" id="IPR003495">
    <property type="entry name" value="CobW/HypB/UreG_nucleotide-bd"/>
</dbReference>
<feature type="domain" description="CobW C-terminal" evidence="2">
    <location>
        <begin position="245"/>
        <end position="333"/>
    </location>
</feature>
<dbReference type="InterPro" id="IPR011629">
    <property type="entry name" value="CobW-like_C"/>
</dbReference>
<sequence length="354" mass="36791">MTAPARIARPQPRIPLTVIGGFLGAGKTTLLNRILGDASGLRIAVLINDFGSINIDAALVRGADADTISLANGCVCCQIGDDLTDALLRVTSRHPHPDWIVIEASGVADPWRIAQVGLVDPLLTLDGVVVLVDATCVQAQAADSRLTDAIERQLRAADLLVLNKTDGLSARECEALERWLPSRGGAAPVFRARHADVPMAALTGLAMPAIDHGASRAAGCAGHGSHAHDHAAASRCEPADHGGQFESWLFDDADAVFDVDALRRWLKAMPDGVLRAKGCLRAGGDAMVELQFAGRRGSLRRLPPGYAGNALVAIGLHGALPVDALASGLARCRVGAAGTNEVRALALSAPGENA</sequence>
<dbReference type="SUPFAM" id="SSF52540">
    <property type="entry name" value="P-loop containing nucleoside triphosphate hydrolases"/>
    <property type="match status" value="1"/>
</dbReference>
<proteinExistence type="predicted"/>
<dbReference type="Proteomes" id="UP000318141">
    <property type="component" value="Unassembled WGS sequence"/>
</dbReference>
<dbReference type="OrthoDB" id="9808822at2"/>
<dbReference type="PANTHER" id="PTHR13748">
    <property type="entry name" value="COBW-RELATED"/>
    <property type="match status" value="1"/>
</dbReference>
<name>A0A562BT57_9BURK</name>
<evidence type="ECO:0000256" key="1">
    <source>
        <dbReference type="ARBA" id="ARBA00045658"/>
    </source>
</evidence>
<dbReference type="EMBL" id="VLJN01000005">
    <property type="protein sequence ID" value="TWG88334.1"/>
    <property type="molecule type" value="Genomic_DNA"/>
</dbReference>
<dbReference type="Pfam" id="PF02492">
    <property type="entry name" value="cobW"/>
    <property type="match status" value="1"/>
</dbReference>
<dbReference type="InterPro" id="IPR051316">
    <property type="entry name" value="Zinc-reg_GTPase_activator"/>
</dbReference>
<keyword evidence="4" id="KW-1185">Reference proteome</keyword>
<dbReference type="Pfam" id="PF07683">
    <property type="entry name" value="CobW_C"/>
    <property type="match status" value="1"/>
</dbReference>
<evidence type="ECO:0000313" key="3">
    <source>
        <dbReference type="EMBL" id="TWG88334.1"/>
    </source>
</evidence>
<dbReference type="CDD" id="cd03112">
    <property type="entry name" value="CobW-like"/>
    <property type="match status" value="1"/>
</dbReference>
<organism evidence="3 4">
    <name type="scientific">Cupriavidus gilardii J11</name>
    <dbReference type="NCBI Taxonomy" id="936133"/>
    <lineage>
        <taxon>Bacteria</taxon>
        <taxon>Pseudomonadati</taxon>
        <taxon>Pseudomonadota</taxon>
        <taxon>Betaproteobacteria</taxon>
        <taxon>Burkholderiales</taxon>
        <taxon>Burkholderiaceae</taxon>
        <taxon>Cupriavidus</taxon>
    </lineage>
</organism>
<dbReference type="InterPro" id="IPR027417">
    <property type="entry name" value="P-loop_NTPase"/>
</dbReference>
<dbReference type="SUPFAM" id="SSF90002">
    <property type="entry name" value="Hypothetical protein YjiA, C-terminal domain"/>
    <property type="match status" value="1"/>
</dbReference>
<gene>
    <name evidence="3" type="ORF">L602_001300000910</name>
</gene>
<evidence type="ECO:0000259" key="2">
    <source>
        <dbReference type="SMART" id="SM00833"/>
    </source>
</evidence>
<dbReference type="SMART" id="SM00833">
    <property type="entry name" value="CobW_C"/>
    <property type="match status" value="1"/>
</dbReference>
<comment type="function">
    <text evidence="1">Zinc chaperone that directly transfers zinc cofactor to target proteins, thereby activating them. Zinc is transferred from the CXCC motif in the GTPase domain to the zinc binding site in target proteins in a process requiring GTP hydrolysis.</text>
</comment>
<evidence type="ECO:0000313" key="4">
    <source>
        <dbReference type="Proteomes" id="UP000318141"/>
    </source>
</evidence>
<dbReference type="Gene3D" id="3.40.50.300">
    <property type="entry name" value="P-loop containing nucleotide triphosphate hydrolases"/>
    <property type="match status" value="1"/>
</dbReference>
<accession>A0A562BT57</accession>
<dbReference type="AlphaFoldDB" id="A0A562BT57"/>
<comment type="caution">
    <text evidence="3">The sequence shown here is derived from an EMBL/GenBank/DDBJ whole genome shotgun (WGS) entry which is preliminary data.</text>
</comment>
<protein>
    <submittedName>
        <fullName evidence="3">G3E family GTPase</fullName>
    </submittedName>
</protein>
<reference evidence="3 4" key="1">
    <citation type="submission" date="2019-07" db="EMBL/GenBank/DDBJ databases">
        <title>Genome sequencing of lignin-degrading bacterial isolates.</title>
        <authorList>
            <person name="Gladden J."/>
        </authorList>
    </citation>
    <scope>NUCLEOTIDE SEQUENCE [LARGE SCALE GENOMIC DNA]</scope>
    <source>
        <strain evidence="3 4">J11</strain>
    </source>
</reference>